<dbReference type="AlphaFoldDB" id="F8Q040"/>
<gene>
    <name evidence="1" type="ORF">SERLA73DRAFT_139007</name>
</gene>
<dbReference type="InParanoid" id="F8Q040"/>
<name>F8Q040_SERL3</name>
<dbReference type="HOGENOM" id="CLU_3033842_0_0_1"/>
<reference evidence="2" key="1">
    <citation type="journal article" date="2011" name="Science">
        <title>The plant cell wall-decomposing machinery underlies the functional diversity of forest fungi.</title>
        <authorList>
            <person name="Eastwood D.C."/>
            <person name="Floudas D."/>
            <person name="Binder M."/>
            <person name="Majcherczyk A."/>
            <person name="Schneider P."/>
            <person name="Aerts A."/>
            <person name="Asiegbu F.O."/>
            <person name="Baker S.E."/>
            <person name="Barry K."/>
            <person name="Bendiksby M."/>
            <person name="Blumentritt M."/>
            <person name="Coutinho P.M."/>
            <person name="Cullen D."/>
            <person name="de Vries R.P."/>
            <person name="Gathman A."/>
            <person name="Goodell B."/>
            <person name="Henrissat B."/>
            <person name="Ihrmark K."/>
            <person name="Kauserud H."/>
            <person name="Kohler A."/>
            <person name="LaButti K."/>
            <person name="Lapidus A."/>
            <person name="Lavin J.L."/>
            <person name="Lee Y.-H."/>
            <person name="Lindquist E."/>
            <person name="Lilly W."/>
            <person name="Lucas S."/>
            <person name="Morin E."/>
            <person name="Murat C."/>
            <person name="Oguiza J.A."/>
            <person name="Park J."/>
            <person name="Pisabarro A.G."/>
            <person name="Riley R."/>
            <person name="Rosling A."/>
            <person name="Salamov A."/>
            <person name="Schmidt O."/>
            <person name="Schmutz J."/>
            <person name="Skrede I."/>
            <person name="Stenlid J."/>
            <person name="Wiebenga A."/>
            <person name="Xie X."/>
            <person name="Kuees U."/>
            <person name="Hibbett D.S."/>
            <person name="Hoffmeister D."/>
            <person name="Hoegberg N."/>
            <person name="Martin F."/>
            <person name="Grigoriev I.V."/>
            <person name="Watkinson S.C."/>
        </authorList>
    </citation>
    <scope>NUCLEOTIDE SEQUENCE [LARGE SCALE GENOMIC DNA]</scope>
    <source>
        <strain evidence="2">strain S7.3</strain>
    </source>
</reference>
<dbReference type="Proteomes" id="UP000008063">
    <property type="component" value="Unassembled WGS sequence"/>
</dbReference>
<accession>F8Q040</accession>
<dbReference type="EMBL" id="GL945481">
    <property type="protein sequence ID" value="EGN98512.1"/>
    <property type="molecule type" value="Genomic_DNA"/>
</dbReference>
<evidence type="ECO:0000313" key="2">
    <source>
        <dbReference type="Proteomes" id="UP000008063"/>
    </source>
</evidence>
<proteinExistence type="predicted"/>
<protein>
    <submittedName>
        <fullName evidence="1">Uncharacterized protein</fullName>
    </submittedName>
</protein>
<organism evidence="2">
    <name type="scientific">Serpula lacrymans var. lacrymans (strain S7.3)</name>
    <name type="common">Dry rot fungus</name>
    <dbReference type="NCBI Taxonomy" id="936435"/>
    <lineage>
        <taxon>Eukaryota</taxon>
        <taxon>Fungi</taxon>
        <taxon>Dikarya</taxon>
        <taxon>Basidiomycota</taxon>
        <taxon>Agaricomycotina</taxon>
        <taxon>Agaricomycetes</taxon>
        <taxon>Agaricomycetidae</taxon>
        <taxon>Boletales</taxon>
        <taxon>Coniophorineae</taxon>
        <taxon>Serpulaceae</taxon>
        <taxon>Serpula</taxon>
    </lineage>
</organism>
<sequence length="55" mass="6251">MSEWKSIQDKLAKSHPSYEYNMMKTTSTPWHLSLRNSLKMLPAVPGPAISTFVTL</sequence>
<evidence type="ECO:0000313" key="1">
    <source>
        <dbReference type="EMBL" id="EGN98512.1"/>
    </source>
</evidence>
<keyword evidence="2" id="KW-1185">Reference proteome</keyword>